<name>A0AAN9B956_9CAEN</name>
<evidence type="ECO:0000259" key="8">
    <source>
        <dbReference type="PROSITE" id="PS50833"/>
    </source>
</evidence>
<comment type="caution">
    <text evidence="9">The sequence shown here is derived from an EMBL/GenBank/DDBJ whole genome shotgun (WGS) entry which is preliminary data.</text>
</comment>
<dbReference type="SUPFAM" id="SSF52954">
    <property type="entry name" value="Class II aaRS ABD-related"/>
    <property type="match status" value="1"/>
</dbReference>
<keyword evidence="5" id="KW-0690">Ribosome biogenesis</keyword>
<feature type="domain" description="Brix" evidence="8">
    <location>
        <begin position="37"/>
        <end position="226"/>
    </location>
</feature>
<feature type="compositionally biased region" description="Basic residues" evidence="7">
    <location>
        <begin position="26"/>
        <end position="35"/>
    </location>
</feature>
<sequence length="290" mass="33593">MFTKMAKMKRKAHVSDTGSPKNGKAPPKKKGKWTNKTRVLVFSSRGVAYRARHLMQDLRKLMPNSKTESKMDRKDQLMVINEICDMKNCDKCIFFEAKKKEDLYMWVSNVPRGPSCKFLVENVHTMMELKMTGNCLATSRPILSFDKAFDGTAHLKLMKELFIQVFGTPNFHPKSQPFFDRVLTFSLDSDRIFVRHFQIVEEDGSLAEIGPRFALNPIRMFEGSFGGATLYQNPHYVPPNAYRRERRMEASVKYKNRIEHKKGKVRPEKSYSLDPLDDVFATQMEESESE</sequence>
<evidence type="ECO:0000313" key="10">
    <source>
        <dbReference type="Proteomes" id="UP001374579"/>
    </source>
</evidence>
<dbReference type="PROSITE" id="PS50833">
    <property type="entry name" value="BRIX"/>
    <property type="match status" value="1"/>
</dbReference>
<dbReference type="GO" id="GO:0006364">
    <property type="term" value="P:rRNA processing"/>
    <property type="evidence" value="ECO:0007669"/>
    <property type="project" value="InterPro"/>
</dbReference>
<keyword evidence="10" id="KW-1185">Reference proteome</keyword>
<comment type="function">
    <text evidence="1">Required for biogenesis of the 60S ribosomal subunit.</text>
</comment>
<dbReference type="SMART" id="SM00879">
    <property type="entry name" value="Brix"/>
    <property type="match status" value="1"/>
</dbReference>
<feature type="region of interest" description="Disordered" evidence="7">
    <location>
        <begin position="1"/>
        <end position="35"/>
    </location>
</feature>
<accession>A0AAN9B956</accession>
<dbReference type="GO" id="GO:0005730">
    <property type="term" value="C:nucleolus"/>
    <property type="evidence" value="ECO:0007669"/>
    <property type="project" value="UniProtKB-SubCell"/>
</dbReference>
<dbReference type="InterPro" id="IPR026532">
    <property type="entry name" value="BRX1"/>
</dbReference>
<dbReference type="PANTHER" id="PTHR13634:SF0">
    <property type="entry name" value="RIBOSOME BIOGENESIS PROTEIN BRX1 HOMOLOG"/>
    <property type="match status" value="1"/>
</dbReference>
<comment type="similarity">
    <text evidence="3">Belongs to the BRX1 family.</text>
</comment>
<evidence type="ECO:0000313" key="9">
    <source>
        <dbReference type="EMBL" id="KAK7101097.1"/>
    </source>
</evidence>
<proteinExistence type="inferred from homology"/>
<dbReference type="AlphaFoldDB" id="A0AAN9B956"/>
<evidence type="ECO:0000256" key="1">
    <source>
        <dbReference type="ARBA" id="ARBA00003439"/>
    </source>
</evidence>
<dbReference type="Pfam" id="PF04427">
    <property type="entry name" value="Brix"/>
    <property type="match status" value="1"/>
</dbReference>
<organism evidence="9 10">
    <name type="scientific">Littorina saxatilis</name>
    <dbReference type="NCBI Taxonomy" id="31220"/>
    <lineage>
        <taxon>Eukaryota</taxon>
        <taxon>Metazoa</taxon>
        <taxon>Spiralia</taxon>
        <taxon>Lophotrochozoa</taxon>
        <taxon>Mollusca</taxon>
        <taxon>Gastropoda</taxon>
        <taxon>Caenogastropoda</taxon>
        <taxon>Littorinimorpha</taxon>
        <taxon>Littorinoidea</taxon>
        <taxon>Littorinidae</taxon>
        <taxon>Littorina</taxon>
    </lineage>
</organism>
<dbReference type="InterPro" id="IPR007109">
    <property type="entry name" value="Brix"/>
</dbReference>
<dbReference type="GO" id="GO:0019843">
    <property type="term" value="F:rRNA binding"/>
    <property type="evidence" value="ECO:0007669"/>
    <property type="project" value="InterPro"/>
</dbReference>
<dbReference type="GO" id="GO:0000027">
    <property type="term" value="P:ribosomal large subunit assembly"/>
    <property type="evidence" value="ECO:0007669"/>
    <property type="project" value="TreeGrafter"/>
</dbReference>
<dbReference type="Gene3D" id="3.40.50.10480">
    <property type="entry name" value="Probable brix-domain ribosomal biogenesis protein"/>
    <property type="match status" value="1"/>
</dbReference>
<protein>
    <recommendedName>
        <fullName evidence="4">Ribosome biogenesis protein BRX1 homolog</fullName>
    </recommendedName>
</protein>
<evidence type="ECO:0000256" key="6">
    <source>
        <dbReference type="ARBA" id="ARBA00023242"/>
    </source>
</evidence>
<comment type="subcellular location">
    <subcellularLocation>
        <location evidence="2">Nucleus</location>
        <location evidence="2">Nucleolus</location>
    </subcellularLocation>
</comment>
<keyword evidence="6" id="KW-0539">Nucleus</keyword>
<dbReference type="PANTHER" id="PTHR13634">
    <property type="entry name" value="RIBOSOME BIOGENESIS PROTEIN BRIX"/>
    <property type="match status" value="1"/>
</dbReference>
<evidence type="ECO:0000256" key="3">
    <source>
        <dbReference type="ARBA" id="ARBA00006369"/>
    </source>
</evidence>
<gene>
    <name evidence="9" type="ORF">V1264_023938</name>
</gene>
<evidence type="ECO:0000256" key="2">
    <source>
        <dbReference type="ARBA" id="ARBA00004604"/>
    </source>
</evidence>
<dbReference type="Proteomes" id="UP001374579">
    <property type="component" value="Unassembled WGS sequence"/>
</dbReference>
<dbReference type="EMBL" id="JBAMIC010000011">
    <property type="protein sequence ID" value="KAK7101097.1"/>
    <property type="molecule type" value="Genomic_DNA"/>
</dbReference>
<dbReference type="FunFam" id="3.40.50.10480:FF:000003">
    <property type="entry name" value="Ribosome biogenesis protein BRX1"/>
    <property type="match status" value="1"/>
</dbReference>
<reference evidence="9 10" key="1">
    <citation type="submission" date="2024-02" db="EMBL/GenBank/DDBJ databases">
        <title>Chromosome-scale genome assembly of the rough periwinkle Littorina saxatilis.</title>
        <authorList>
            <person name="De Jode A."/>
            <person name="Faria R."/>
            <person name="Formenti G."/>
            <person name="Sims Y."/>
            <person name="Smith T.P."/>
            <person name="Tracey A."/>
            <person name="Wood J.M.D."/>
            <person name="Zagrodzka Z.B."/>
            <person name="Johannesson K."/>
            <person name="Butlin R.K."/>
            <person name="Leder E.H."/>
        </authorList>
    </citation>
    <scope>NUCLEOTIDE SEQUENCE [LARGE SCALE GENOMIC DNA]</scope>
    <source>
        <strain evidence="9">Snail1</strain>
        <tissue evidence="9">Muscle</tissue>
    </source>
</reference>
<evidence type="ECO:0000256" key="4">
    <source>
        <dbReference type="ARBA" id="ARBA00020522"/>
    </source>
</evidence>
<feature type="compositionally biased region" description="Basic residues" evidence="7">
    <location>
        <begin position="1"/>
        <end position="12"/>
    </location>
</feature>
<evidence type="ECO:0000256" key="5">
    <source>
        <dbReference type="ARBA" id="ARBA00022517"/>
    </source>
</evidence>
<evidence type="ECO:0000256" key="7">
    <source>
        <dbReference type="SAM" id="MobiDB-lite"/>
    </source>
</evidence>